<dbReference type="PANTHER" id="PTHR35526:SF3">
    <property type="entry name" value="ANTI-SIGMA-F FACTOR RSBW"/>
    <property type="match status" value="1"/>
</dbReference>
<keyword evidence="1" id="KW-0418">Kinase</keyword>
<feature type="region of interest" description="Disordered" evidence="2">
    <location>
        <begin position="77"/>
        <end position="98"/>
    </location>
</feature>
<sequence>MDDAPARGEFVLDLPDPVPPLVRVRRWIAAELADLGDARVAAVQLVATELLTNAYDHGGGHGRIRLSRSGNRILVEVDDGSPDPPLLGDGNPKSPRGRGLVLADRLSAAWGHRLRADGGKAVWAVIDGSAATGAG</sequence>
<keyword evidence="5" id="KW-1185">Reference proteome</keyword>
<evidence type="ECO:0000313" key="5">
    <source>
        <dbReference type="Proteomes" id="UP000830158"/>
    </source>
</evidence>
<name>A0ABY4NU23_9PSEU</name>
<dbReference type="Pfam" id="PF13581">
    <property type="entry name" value="HATPase_c_2"/>
    <property type="match status" value="1"/>
</dbReference>
<dbReference type="SUPFAM" id="SSF55874">
    <property type="entry name" value="ATPase domain of HSP90 chaperone/DNA topoisomerase II/histidine kinase"/>
    <property type="match status" value="1"/>
</dbReference>
<protein>
    <submittedName>
        <fullName evidence="4">ATP-binding protein</fullName>
    </submittedName>
</protein>
<dbReference type="Proteomes" id="UP000830158">
    <property type="component" value="Chromosome"/>
</dbReference>
<evidence type="ECO:0000256" key="2">
    <source>
        <dbReference type="SAM" id="MobiDB-lite"/>
    </source>
</evidence>
<proteinExistence type="predicted"/>
<keyword evidence="4" id="KW-0547">Nucleotide-binding</keyword>
<keyword evidence="1" id="KW-0723">Serine/threonine-protein kinase</keyword>
<reference evidence="4" key="1">
    <citation type="submission" date="2022-01" db="EMBL/GenBank/DDBJ databases">
        <title>PSI-footprinting approach for the identification of protein synthesis inhibitor producers.</title>
        <authorList>
            <person name="Handel F."/>
            <person name="Kulik A."/>
            <person name="Wex K.W."/>
            <person name="Berscheid A."/>
            <person name="Saur J.S."/>
            <person name="Winkler A."/>
            <person name="Wibberg D."/>
            <person name="Kalinowski J."/>
            <person name="Broetz-Oesterhelt H."/>
            <person name="Mast Y."/>
        </authorList>
    </citation>
    <scope>NUCLEOTIDE SEQUENCE</scope>
    <source>
        <strain evidence="4">KNN 49.3e</strain>
    </source>
</reference>
<dbReference type="InterPro" id="IPR050267">
    <property type="entry name" value="Anti-sigma-factor_SerPK"/>
</dbReference>
<evidence type="ECO:0000259" key="3">
    <source>
        <dbReference type="Pfam" id="PF13581"/>
    </source>
</evidence>
<organism evidence="4 5">
    <name type="scientific">Amycolatopsis thermalba</name>
    <dbReference type="NCBI Taxonomy" id="944492"/>
    <lineage>
        <taxon>Bacteria</taxon>
        <taxon>Bacillati</taxon>
        <taxon>Actinomycetota</taxon>
        <taxon>Actinomycetes</taxon>
        <taxon>Pseudonocardiales</taxon>
        <taxon>Pseudonocardiaceae</taxon>
        <taxon>Amycolatopsis</taxon>
    </lineage>
</organism>
<accession>A0ABY4NU23</accession>
<dbReference type="Gene3D" id="3.30.565.10">
    <property type="entry name" value="Histidine kinase-like ATPase, C-terminal domain"/>
    <property type="match status" value="1"/>
</dbReference>
<evidence type="ECO:0000313" key="4">
    <source>
        <dbReference type="EMBL" id="UQS23550.1"/>
    </source>
</evidence>
<dbReference type="InterPro" id="IPR003594">
    <property type="entry name" value="HATPase_dom"/>
</dbReference>
<dbReference type="GO" id="GO:0005524">
    <property type="term" value="F:ATP binding"/>
    <property type="evidence" value="ECO:0007669"/>
    <property type="project" value="UniProtKB-KW"/>
</dbReference>
<dbReference type="RefSeq" id="WP_116113037.1">
    <property type="nucleotide sequence ID" value="NZ_CP091196.1"/>
</dbReference>
<feature type="domain" description="Histidine kinase/HSP90-like ATPase" evidence="3">
    <location>
        <begin position="22"/>
        <end position="125"/>
    </location>
</feature>
<dbReference type="InterPro" id="IPR036890">
    <property type="entry name" value="HATPase_C_sf"/>
</dbReference>
<keyword evidence="1" id="KW-0808">Transferase</keyword>
<dbReference type="CDD" id="cd16936">
    <property type="entry name" value="HATPase_RsbW-like"/>
    <property type="match status" value="1"/>
</dbReference>
<evidence type="ECO:0000256" key="1">
    <source>
        <dbReference type="ARBA" id="ARBA00022527"/>
    </source>
</evidence>
<gene>
    <name evidence="4" type="ORF">L1857_12315</name>
</gene>
<dbReference type="PANTHER" id="PTHR35526">
    <property type="entry name" value="ANTI-SIGMA-F FACTOR RSBW-RELATED"/>
    <property type="match status" value="1"/>
</dbReference>
<keyword evidence="4" id="KW-0067">ATP-binding</keyword>
<dbReference type="EMBL" id="CP091196">
    <property type="protein sequence ID" value="UQS23550.1"/>
    <property type="molecule type" value="Genomic_DNA"/>
</dbReference>